<comment type="caution">
    <text evidence="1">The sequence shown here is derived from an EMBL/GenBank/DDBJ whole genome shotgun (WGS) entry which is preliminary data.</text>
</comment>
<keyword evidence="2" id="KW-1185">Reference proteome</keyword>
<proteinExistence type="predicted"/>
<accession>A0AAP0P863</accession>
<dbReference type="EMBL" id="JBBNAF010000006">
    <property type="protein sequence ID" value="KAK9134633.1"/>
    <property type="molecule type" value="Genomic_DNA"/>
</dbReference>
<evidence type="ECO:0000313" key="2">
    <source>
        <dbReference type="Proteomes" id="UP001420932"/>
    </source>
</evidence>
<organism evidence="1 2">
    <name type="scientific">Stephania yunnanensis</name>
    <dbReference type="NCBI Taxonomy" id="152371"/>
    <lineage>
        <taxon>Eukaryota</taxon>
        <taxon>Viridiplantae</taxon>
        <taxon>Streptophyta</taxon>
        <taxon>Embryophyta</taxon>
        <taxon>Tracheophyta</taxon>
        <taxon>Spermatophyta</taxon>
        <taxon>Magnoliopsida</taxon>
        <taxon>Ranunculales</taxon>
        <taxon>Menispermaceae</taxon>
        <taxon>Menispermoideae</taxon>
        <taxon>Cissampelideae</taxon>
        <taxon>Stephania</taxon>
    </lineage>
</organism>
<name>A0AAP0P863_9MAGN</name>
<reference evidence="1 2" key="1">
    <citation type="submission" date="2024-01" db="EMBL/GenBank/DDBJ databases">
        <title>Genome assemblies of Stephania.</title>
        <authorList>
            <person name="Yang L."/>
        </authorList>
    </citation>
    <scope>NUCLEOTIDE SEQUENCE [LARGE SCALE GENOMIC DNA]</scope>
    <source>
        <strain evidence="1">YNDBR</strain>
        <tissue evidence="1">Leaf</tissue>
    </source>
</reference>
<dbReference type="AlphaFoldDB" id="A0AAP0P863"/>
<dbReference type="Proteomes" id="UP001420932">
    <property type="component" value="Unassembled WGS sequence"/>
</dbReference>
<protein>
    <submittedName>
        <fullName evidence="1">Uncharacterized protein</fullName>
    </submittedName>
</protein>
<evidence type="ECO:0000313" key="1">
    <source>
        <dbReference type="EMBL" id="KAK9134633.1"/>
    </source>
</evidence>
<gene>
    <name evidence="1" type="ORF">Syun_013963</name>
</gene>
<sequence length="69" mass="7638">MMPAVGICFSLVGLLILIVIYVPYRRAVIPFVRAFFGPYLSYFPIICALEASDGGHDEASLPPSFLMRD</sequence>